<protein>
    <recommendedName>
        <fullName evidence="7">ATP synthase subunit delta</fullName>
    </recommendedName>
    <alternativeName>
        <fullName evidence="7">ATP synthase F(1) sector subunit delta</fullName>
    </alternativeName>
    <alternativeName>
        <fullName evidence="7">F-type ATPase subunit delta</fullName>
        <shortName evidence="7">F-ATPase subunit delta</shortName>
    </alternativeName>
</protein>
<dbReference type="GO" id="GO:0046933">
    <property type="term" value="F:proton-transporting ATP synthase activity, rotational mechanism"/>
    <property type="evidence" value="ECO:0007669"/>
    <property type="project" value="UniProtKB-UniRule"/>
</dbReference>
<keyword evidence="7" id="KW-1003">Cell membrane</keyword>
<name>A0A915YLT8_9BACT</name>
<evidence type="ECO:0000313" key="8">
    <source>
        <dbReference type="EMBL" id="BDS15277.1"/>
    </source>
</evidence>
<proteinExistence type="inferred from homology"/>
<sequence length="185" mass="21380">MSILRIVSRYAKSLFDLAKKEGQLDQVHDDVMNAWEVAKNEEFADFLKSPIIPIDKKKDVIDVVFANSNKNLVQTFHVMMEHKRESYMADFCRTFHLFYNKEKHVSAVRLTTAVELSESTVNDLLDTFKAKGLLEQTVELIKDIEPSIIGGFILEFDGQVYNASLLHQLDQMKKQFSENLYTKNI</sequence>
<dbReference type="InterPro" id="IPR000711">
    <property type="entry name" value="ATPase_OSCP/dsu"/>
</dbReference>
<reference evidence="8" key="1">
    <citation type="submission" date="2022-09" db="EMBL/GenBank/DDBJ databases">
        <title>Aureispira anguillicida sp. nov., isolated from Leptocephalus of Japanese eel Anguilla japonica.</title>
        <authorList>
            <person name="Yuasa K."/>
            <person name="Mekata T."/>
            <person name="Ikunari K."/>
        </authorList>
    </citation>
    <scope>NUCLEOTIDE SEQUENCE</scope>
    <source>
        <strain evidence="8">EL160426</strain>
    </source>
</reference>
<dbReference type="InterPro" id="IPR026015">
    <property type="entry name" value="ATP_synth_OSCP/delta_N_sf"/>
</dbReference>
<dbReference type="PRINTS" id="PR00125">
    <property type="entry name" value="ATPASEDELTA"/>
</dbReference>
<dbReference type="GO" id="GO:0045259">
    <property type="term" value="C:proton-transporting ATP synthase complex"/>
    <property type="evidence" value="ECO:0007669"/>
    <property type="project" value="UniProtKB-KW"/>
</dbReference>
<dbReference type="Pfam" id="PF00213">
    <property type="entry name" value="OSCP"/>
    <property type="match status" value="1"/>
</dbReference>
<dbReference type="HAMAP" id="MF_01416">
    <property type="entry name" value="ATP_synth_delta_bact"/>
    <property type="match status" value="1"/>
</dbReference>
<dbReference type="Proteomes" id="UP001060919">
    <property type="component" value="Chromosome"/>
</dbReference>
<keyword evidence="5 7" id="KW-0472">Membrane</keyword>
<dbReference type="PANTHER" id="PTHR11910">
    <property type="entry name" value="ATP SYNTHASE DELTA CHAIN"/>
    <property type="match status" value="1"/>
</dbReference>
<dbReference type="Gene3D" id="1.10.520.20">
    <property type="entry name" value="N-terminal domain of the delta subunit of the F1F0-ATP synthase"/>
    <property type="match status" value="1"/>
</dbReference>
<organism evidence="8 9">
    <name type="scientific">Aureispira anguillae</name>
    <dbReference type="NCBI Taxonomy" id="2864201"/>
    <lineage>
        <taxon>Bacteria</taxon>
        <taxon>Pseudomonadati</taxon>
        <taxon>Bacteroidota</taxon>
        <taxon>Saprospiria</taxon>
        <taxon>Saprospirales</taxon>
        <taxon>Saprospiraceae</taxon>
        <taxon>Aureispira</taxon>
    </lineage>
</organism>
<evidence type="ECO:0000256" key="3">
    <source>
        <dbReference type="ARBA" id="ARBA00022781"/>
    </source>
</evidence>
<accession>A0A915YLT8</accession>
<comment type="subcellular location">
    <subcellularLocation>
        <location evidence="7">Cell membrane</location>
        <topology evidence="7">Peripheral membrane protein</topology>
    </subcellularLocation>
    <subcellularLocation>
        <location evidence="1">Membrane</location>
    </subcellularLocation>
</comment>
<keyword evidence="7" id="KW-0139">CF(1)</keyword>
<evidence type="ECO:0000256" key="1">
    <source>
        <dbReference type="ARBA" id="ARBA00004370"/>
    </source>
</evidence>
<dbReference type="GO" id="GO:0005886">
    <property type="term" value="C:plasma membrane"/>
    <property type="evidence" value="ECO:0007669"/>
    <property type="project" value="UniProtKB-SubCell"/>
</dbReference>
<keyword evidence="6 7" id="KW-0066">ATP synthesis</keyword>
<keyword evidence="4 7" id="KW-0406">Ion transport</keyword>
<gene>
    <name evidence="7" type="primary">atpH</name>
    <name evidence="8" type="ORF">AsAng_0060610</name>
</gene>
<dbReference type="NCBIfam" id="TIGR01145">
    <property type="entry name" value="ATP_synt_delta"/>
    <property type="match status" value="1"/>
</dbReference>
<comment type="function">
    <text evidence="7">This protein is part of the stalk that links CF(0) to CF(1). It either transmits conformational changes from CF(0) to CF(1) or is implicated in proton conduction.</text>
</comment>
<evidence type="ECO:0000256" key="6">
    <source>
        <dbReference type="ARBA" id="ARBA00023310"/>
    </source>
</evidence>
<evidence type="ECO:0000256" key="2">
    <source>
        <dbReference type="ARBA" id="ARBA00022448"/>
    </source>
</evidence>
<evidence type="ECO:0000256" key="7">
    <source>
        <dbReference type="HAMAP-Rule" id="MF_01416"/>
    </source>
</evidence>
<comment type="function">
    <text evidence="7">F(1)F(0) ATP synthase produces ATP from ADP in the presence of a proton or sodium gradient. F-type ATPases consist of two structural domains, F(1) containing the extramembraneous catalytic core and F(0) containing the membrane proton channel, linked together by a central stalk and a peripheral stalk. During catalysis, ATP synthesis in the catalytic domain of F(1) is coupled via a rotary mechanism of the central stalk subunits to proton translocation.</text>
</comment>
<dbReference type="EMBL" id="AP026867">
    <property type="protein sequence ID" value="BDS15277.1"/>
    <property type="molecule type" value="Genomic_DNA"/>
</dbReference>
<dbReference type="KEGG" id="aup:AsAng_0060610"/>
<dbReference type="AlphaFoldDB" id="A0A915YLT8"/>
<evidence type="ECO:0000313" key="9">
    <source>
        <dbReference type="Proteomes" id="UP001060919"/>
    </source>
</evidence>
<keyword evidence="3 7" id="KW-0375">Hydrogen ion transport</keyword>
<evidence type="ECO:0000256" key="5">
    <source>
        <dbReference type="ARBA" id="ARBA00023136"/>
    </source>
</evidence>
<dbReference type="RefSeq" id="WP_264790443.1">
    <property type="nucleotide sequence ID" value="NZ_AP026867.1"/>
</dbReference>
<dbReference type="SUPFAM" id="SSF47928">
    <property type="entry name" value="N-terminal domain of the delta subunit of the F1F0-ATP synthase"/>
    <property type="match status" value="1"/>
</dbReference>
<comment type="similarity">
    <text evidence="7">Belongs to the ATPase delta chain family.</text>
</comment>
<evidence type="ECO:0000256" key="4">
    <source>
        <dbReference type="ARBA" id="ARBA00023065"/>
    </source>
</evidence>
<keyword evidence="9" id="KW-1185">Reference proteome</keyword>
<keyword evidence="2 7" id="KW-0813">Transport</keyword>